<gene>
    <name evidence="1" type="ORF">HCR03_06445</name>
</gene>
<proteinExistence type="predicted"/>
<evidence type="ECO:0000313" key="2">
    <source>
        <dbReference type="Proteomes" id="UP000515909"/>
    </source>
</evidence>
<dbReference type="AlphaFoldDB" id="A0A7G8TE30"/>
<sequence>MPLKCEVVHNPNRTPEDDRVAYRRICEIYKEFHEREAARKAAEQQEKE</sequence>
<dbReference type="RefSeq" id="WP_156990578.1">
    <property type="nucleotide sequence ID" value="NZ_CP060286.1"/>
</dbReference>
<reference evidence="1 2" key="1">
    <citation type="submission" date="2020-08" db="EMBL/GenBank/DDBJ databases">
        <title>The isolate Caproiciproducens sp. 7D4C2 produces n-caproate at mildly acidic conditions from hexoses: genome and rBOX comparison with related strains and chain-elongating bacteria.</title>
        <authorList>
            <person name="Esquivel-Elizondo S."/>
            <person name="Bagci C."/>
            <person name="Temovska M."/>
            <person name="Jeon B.S."/>
            <person name="Bessarab I."/>
            <person name="Williams R.B.H."/>
            <person name="Huson D.H."/>
            <person name="Angenent L.T."/>
        </authorList>
    </citation>
    <scope>NUCLEOTIDE SEQUENCE [LARGE SCALE GENOMIC DNA]</scope>
    <source>
        <strain evidence="1 2">7D4C2</strain>
    </source>
</reference>
<name>A0A7G8TE30_9FIRM</name>
<dbReference type="Proteomes" id="UP000515909">
    <property type="component" value="Chromosome"/>
</dbReference>
<dbReference type="EMBL" id="CP060286">
    <property type="protein sequence ID" value="QNK41871.1"/>
    <property type="molecule type" value="Genomic_DNA"/>
</dbReference>
<accession>A0A7G8TE30</accession>
<dbReference type="KEGG" id="cfem:HCR03_06445"/>
<organism evidence="1 2">
    <name type="scientific">Caproicibacter fermentans</name>
    <dbReference type="NCBI Taxonomy" id="2576756"/>
    <lineage>
        <taxon>Bacteria</taxon>
        <taxon>Bacillati</taxon>
        <taxon>Bacillota</taxon>
        <taxon>Clostridia</taxon>
        <taxon>Eubacteriales</taxon>
        <taxon>Acutalibacteraceae</taxon>
        <taxon>Caproicibacter</taxon>
    </lineage>
</organism>
<protein>
    <submittedName>
        <fullName evidence="1">Uncharacterized protein</fullName>
    </submittedName>
</protein>
<evidence type="ECO:0000313" key="1">
    <source>
        <dbReference type="EMBL" id="QNK41871.1"/>
    </source>
</evidence>